<keyword evidence="5 12" id="KW-0489">Methyltransferase</keyword>
<dbReference type="GO" id="GO:0005737">
    <property type="term" value="C:cytoplasm"/>
    <property type="evidence" value="ECO:0007669"/>
    <property type="project" value="UniProtKB-SubCell"/>
</dbReference>
<comment type="cofactor">
    <cofactor evidence="12">
        <name>[4Fe-4S] cluster</name>
        <dbReference type="ChEBI" id="CHEBI:49883"/>
    </cofactor>
    <text evidence="12">Binds 1 [4Fe-4S] cluster. The cluster is coordinated with 3 cysteines and an exchangeable S-adenosyl-L-methionine.</text>
</comment>
<feature type="binding site" evidence="12">
    <location>
        <position position="217"/>
    </location>
    <ligand>
        <name>S-adenosyl-L-methionine</name>
        <dbReference type="ChEBI" id="CHEBI:59789"/>
    </ligand>
</feature>
<keyword evidence="7 12" id="KW-0949">S-adenosyl-L-methionine</keyword>
<dbReference type="GO" id="GO:0070040">
    <property type="term" value="F:rRNA (adenine(2503)-C2-)-methyltransferase activity"/>
    <property type="evidence" value="ECO:0007669"/>
    <property type="project" value="UniProtKB-UniRule"/>
</dbReference>
<accession>A0A379C4R3</accession>
<name>A0A379C4R3_9FIRM</name>
<comment type="miscellaneous">
    <text evidence="12">Reaction proceeds by a ping-pong mechanism involving intermediate methylation of a conserved cysteine residue.</text>
</comment>
<keyword evidence="6 12" id="KW-0808">Transferase</keyword>
<dbReference type="InterPro" id="IPR004383">
    <property type="entry name" value="rRNA_lsu_MTrfase_RlmN/Cfr"/>
</dbReference>
<dbReference type="STRING" id="1122949.GCA_000378725_00648"/>
<dbReference type="AlphaFoldDB" id="A0A379C4R3"/>
<dbReference type="PANTHER" id="PTHR30544">
    <property type="entry name" value="23S RRNA METHYLTRANSFERASE"/>
    <property type="match status" value="1"/>
</dbReference>
<dbReference type="Gene3D" id="1.10.150.530">
    <property type="match status" value="1"/>
</dbReference>
<feature type="binding site" evidence="12">
    <location>
        <begin position="240"/>
        <end position="242"/>
    </location>
    <ligand>
        <name>S-adenosyl-L-methionine</name>
        <dbReference type="ChEBI" id="CHEBI:59789"/>
    </ligand>
</feature>
<evidence type="ECO:0000256" key="1">
    <source>
        <dbReference type="ARBA" id="ARBA00004496"/>
    </source>
</evidence>
<organism evidence="14 15">
    <name type="scientific">Peptoniphilus lacrimalis</name>
    <dbReference type="NCBI Taxonomy" id="33031"/>
    <lineage>
        <taxon>Bacteria</taxon>
        <taxon>Bacillati</taxon>
        <taxon>Bacillota</taxon>
        <taxon>Tissierellia</taxon>
        <taxon>Tissierellales</taxon>
        <taxon>Peptoniphilaceae</taxon>
        <taxon>Peptoniphilus</taxon>
    </lineage>
</organism>
<feature type="active site" description="S-methylcysteine intermediate" evidence="12">
    <location>
        <position position="359"/>
    </location>
</feature>
<evidence type="ECO:0000256" key="4">
    <source>
        <dbReference type="ARBA" id="ARBA00022552"/>
    </source>
</evidence>
<dbReference type="GO" id="GO:0070475">
    <property type="term" value="P:rRNA base methylation"/>
    <property type="evidence" value="ECO:0007669"/>
    <property type="project" value="UniProtKB-UniRule"/>
</dbReference>
<keyword evidence="10 12" id="KW-0408">Iron</keyword>
<evidence type="ECO:0000256" key="9">
    <source>
        <dbReference type="ARBA" id="ARBA00022723"/>
    </source>
</evidence>
<feature type="binding site" evidence="12">
    <location>
        <begin position="185"/>
        <end position="186"/>
    </location>
    <ligand>
        <name>S-adenosyl-L-methionine</name>
        <dbReference type="ChEBI" id="CHEBI:59789"/>
    </ligand>
</feature>
<dbReference type="SFLD" id="SFLDG01062">
    <property type="entry name" value="methyltransferase_(Class_A)"/>
    <property type="match status" value="1"/>
</dbReference>
<comment type="catalytic activity">
    <reaction evidence="12">
        <text>adenosine(37) in tRNA + 2 reduced [2Fe-2S]-[ferredoxin] + 2 S-adenosyl-L-methionine = 2-methyladenosine(37) in tRNA + 5'-deoxyadenosine + L-methionine + 2 oxidized [2Fe-2S]-[ferredoxin] + S-adenosyl-L-homocysteine</text>
        <dbReference type="Rhea" id="RHEA:43332"/>
        <dbReference type="Rhea" id="RHEA-COMP:10000"/>
        <dbReference type="Rhea" id="RHEA-COMP:10001"/>
        <dbReference type="Rhea" id="RHEA-COMP:10162"/>
        <dbReference type="Rhea" id="RHEA-COMP:10485"/>
        <dbReference type="ChEBI" id="CHEBI:17319"/>
        <dbReference type="ChEBI" id="CHEBI:33737"/>
        <dbReference type="ChEBI" id="CHEBI:33738"/>
        <dbReference type="ChEBI" id="CHEBI:57844"/>
        <dbReference type="ChEBI" id="CHEBI:57856"/>
        <dbReference type="ChEBI" id="CHEBI:59789"/>
        <dbReference type="ChEBI" id="CHEBI:74411"/>
        <dbReference type="ChEBI" id="CHEBI:74497"/>
        <dbReference type="EC" id="2.1.1.192"/>
    </reaction>
</comment>
<dbReference type="FunFam" id="3.20.20.70:FF:000014">
    <property type="entry name" value="Probable dual-specificity RNA methyltransferase RlmN"/>
    <property type="match status" value="1"/>
</dbReference>
<dbReference type="Proteomes" id="UP000255517">
    <property type="component" value="Unassembled WGS sequence"/>
</dbReference>
<evidence type="ECO:0000256" key="7">
    <source>
        <dbReference type="ARBA" id="ARBA00022691"/>
    </source>
</evidence>
<dbReference type="InterPro" id="IPR058240">
    <property type="entry name" value="rSAM_sf"/>
</dbReference>
<proteinExistence type="inferred from homology"/>
<keyword evidence="8 12" id="KW-0819">tRNA processing</keyword>
<gene>
    <name evidence="12 14" type="primary">rlmN</name>
    <name evidence="14" type="ORF">NCTC13149_00905</name>
</gene>
<dbReference type="EC" id="2.1.1.192" evidence="12"/>
<protein>
    <recommendedName>
        <fullName evidence="12">Probable dual-specificity RNA methyltransferase RlmN</fullName>
        <ecNumber evidence="12">2.1.1.192</ecNumber>
    </recommendedName>
    <alternativeName>
        <fullName evidence="12">23S rRNA (adenine(2503)-C(2))-methyltransferase</fullName>
    </alternativeName>
    <alternativeName>
        <fullName evidence="12">23S rRNA m2A2503 methyltransferase</fullName>
    </alternativeName>
    <alternativeName>
        <fullName evidence="12">Ribosomal RNA large subunit methyltransferase N</fullName>
    </alternativeName>
    <alternativeName>
        <fullName evidence="12">tRNA (adenine(37)-C(2))-methyltransferase</fullName>
    </alternativeName>
    <alternativeName>
        <fullName evidence="12">tRNA m2A37 methyltransferase</fullName>
    </alternativeName>
</protein>
<dbReference type="InterPro" id="IPR027492">
    <property type="entry name" value="RNA_MTrfase_RlmN"/>
</dbReference>
<sequence length="378" mass="43627">MQITEIILAFIKFIFFLSDEFAIILFTGDVVILNSMYLDELKDYLSSKGEKSFRANQLYTFFHKNKRWDIENSNLSKNTLKILQNDEINTIKILKIFHSKLDTTKKFLFTLDDSNVIEGVLMKYNFGYSQCISTQVGCRMGCAFCASTKDGLFRNLTPAEMLNQVYIVENYFGINVKNFILMGSGEPLDNFDNVIKFLKILHSKEGHNTSYRNITISTCGVVDGIYKLIDSALPINLAVSLHQTNDLERSKIMPINRKYNLNKLKKALEDYNLKTKNRITFEYTLIKGKNDTLKNVNELKDMFQNLFCHINLIPLNPIEEYNEQRPNRQDINKFKRLLEDASFNVTVRRELGSDIDASCGQLRASLLRGEFNDCCSCD</sequence>
<evidence type="ECO:0000313" key="15">
    <source>
        <dbReference type="Proteomes" id="UP000255517"/>
    </source>
</evidence>
<dbReference type="PANTHER" id="PTHR30544:SF5">
    <property type="entry name" value="RADICAL SAM CORE DOMAIN-CONTAINING PROTEIN"/>
    <property type="match status" value="1"/>
</dbReference>
<evidence type="ECO:0000256" key="5">
    <source>
        <dbReference type="ARBA" id="ARBA00022603"/>
    </source>
</evidence>
<dbReference type="SFLD" id="SFLDF00275">
    <property type="entry name" value="adenosine_C2_methyltransferase"/>
    <property type="match status" value="1"/>
</dbReference>
<keyword evidence="11 12" id="KW-0411">Iron-sulfur</keyword>
<dbReference type="NCBIfam" id="TIGR00048">
    <property type="entry name" value="rRNA_mod_RlmN"/>
    <property type="match status" value="1"/>
</dbReference>
<feature type="binding site" evidence="12">
    <location>
        <position position="138"/>
    </location>
    <ligand>
        <name>[4Fe-4S] cluster</name>
        <dbReference type="ChEBI" id="CHEBI:49883"/>
        <note>4Fe-4S-S-AdoMet</note>
    </ligand>
</feature>
<dbReference type="GO" id="GO:0002935">
    <property type="term" value="F:tRNA (adenine(37)-C2)-methyltransferase activity"/>
    <property type="evidence" value="ECO:0007669"/>
    <property type="project" value="UniProtKB-UniRule"/>
</dbReference>
<dbReference type="InterPro" id="IPR048641">
    <property type="entry name" value="RlmN_N"/>
</dbReference>
<comment type="function">
    <text evidence="12">Specifically methylates position 2 of adenine 2503 in 23S rRNA and position 2 of adenine 37 in tRNAs.</text>
</comment>
<dbReference type="InterPro" id="IPR007197">
    <property type="entry name" value="rSAM"/>
</dbReference>
<reference evidence="14 15" key="1">
    <citation type="submission" date="2018-06" db="EMBL/GenBank/DDBJ databases">
        <authorList>
            <consortium name="Pathogen Informatics"/>
            <person name="Doyle S."/>
        </authorList>
    </citation>
    <scope>NUCLEOTIDE SEQUENCE [LARGE SCALE GENOMIC DNA]</scope>
    <source>
        <strain evidence="14 15">NCTC13149</strain>
    </source>
</reference>
<dbReference type="InterPro" id="IPR040072">
    <property type="entry name" value="Methyltransferase_A"/>
</dbReference>
<dbReference type="SFLD" id="SFLDS00029">
    <property type="entry name" value="Radical_SAM"/>
    <property type="match status" value="1"/>
</dbReference>
<dbReference type="InterPro" id="IPR013785">
    <property type="entry name" value="Aldolase_TIM"/>
</dbReference>
<evidence type="ECO:0000256" key="8">
    <source>
        <dbReference type="ARBA" id="ARBA00022694"/>
    </source>
</evidence>
<dbReference type="SUPFAM" id="SSF102114">
    <property type="entry name" value="Radical SAM enzymes"/>
    <property type="match status" value="1"/>
</dbReference>
<dbReference type="HAMAP" id="MF_01849">
    <property type="entry name" value="RNA_methyltr_RlmN"/>
    <property type="match status" value="1"/>
</dbReference>
<feature type="domain" description="Radical SAM core" evidence="13">
    <location>
        <begin position="124"/>
        <end position="354"/>
    </location>
</feature>
<keyword evidence="9 12" id="KW-0479">Metal-binding</keyword>
<feature type="active site" description="Proton acceptor" evidence="12">
    <location>
        <position position="118"/>
    </location>
</feature>
<dbReference type="PIRSF" id="PIRSF006004">
    <property type="entry name" value="CHP00048"/>
    <property type="match status" value="1"/>
</dbReference>
<dbReference type="EMBL" id="UGSZ01000001">
    <property type="protein sequence ID" value="SUB57089.1"/>
    <property type="molecule type" value="Genomic_DNA"/>
</dbReference>
<feature type="binding site" evidence="12">
    <location>
        <position position="316"/>
    </location>
    <ligand>
        <name>S-adenosyl-L-methionine</name>
        <dbReference type="ChEBI" id="CHEBI:59789"/>
    </ligand>
</feature>
<keyword evidence="2 12" id="KW-0004">4Fe-4S</keyword>
<evidence type="ECO:0000256" key="3">
    <source>
        <dbReference type="ARBA" id="ARBA00022490"/>
    </source>
</evidence>
<comment type="caution">
    <text evidence="12">Lacks conserved residue(s) required for the propagation of feature annotation.</text>
</comment>
<evidence type="ECO:0000256" key="11">
    <source>
        <dbReference type="ARBA" id="ARBA00023014"/>
    </source>
</evidence>
<dbReference type="GO" id="GO:0000049">
    <property type="term" value="F:tRNA binding"/>
    <property type="evidence" value="ECO:0007669"/>
    <property type="project" value="UniProtKB-UniRule"/>
</dbReference>
<evidence type="ECO:0000256" key="2">
    <source>
        <dbReference type="ARBA" id="ARBA00022485"/>
    </source>
</evidence>
<dbReference type="Pfam" id="PF04055">
    <property type="entry name" value="Radical_SAM"/>
    <property type="match status" value="1"/>
</dbReference>
<comment type="subcellular location">
    <subcellularLocation>
        <location evidence="1 12">Cytoplasm</location>
    </subcellularLocation>
</comment>
<dbReference type="PROSITE" id="PS51918">
    <property type="entry name" value="RADICAL_SAM"/>
    <property type="match status" value="1"/>
</dbReference>
<comment type="similarity">
    <text evidence="12">Belongs to the radical SAM superfamily. RlmN family.</text>
</comment>
<keyword evidence="12" id="KW-1015">Disulfide bond</keyword>
<keyword evidence="3 12" id="KW-0963">Cytoplasm</keyword>
<keyword evidence="4 12" id="KW-0698">rRNA processing</keyword>
<feature type="binding site" evidence="12">
    <location>
        <position position="142"/>
    </location>
    <ligand>
        <name>[4Fe-4S] cluster</name>
        <dbReference type="ChEBI" id="CHEBI:49883"/>
        <note>4Fe-4S-S-AdoMet</note>
    </ligand>
</feature>
<dbReference type="Gene3D" id="3.20.20.70">
    <property type="entry name" value="Aldolase class I"/>
    <property type="match status" value="1"/>
</dbReference>
<evidence type="ECO:0000313" key="14">
    <source>
        <dbReference type="EMBL" id="SUB57089.1"/>
    </source>
</evidence>
<evidence type="ECO:0000259" key="13">
    <source>
        <dbReference type="PROSITE" id="PS51918"/>
    </source>
</evidence>
<evidence type="ECO:0000256" key="6">
    <source>
        <dbReference type="ARBA" id="ARBA00022679"/>
    </source>
</evidence>
<dbReference type="GO" id="GO:0046872">
    <property type="term" value="F:metal ion binding"/>
    <property type="evidence" value="ECO:0007669"/>
    <property type="project" value="UniProtKB-KW"/>
</dbReference>
<feature type="binding site" evidence="12">
    <location>
        <position position="145"/>
    </location>
    <ligand>
        <name>[4Fe-4S] cluster</name>
        <dbReference type="ChEBI" id="CHEBI:49883"/>
        <note>4Fe-4S-S-AdoMet</note>
    </ligand>
</feature>
<dbReference type="GO" id="GO:0051539">
    <property type="term" value="F:4 iron, 4 sulfur cluster binding"/>
    <property type="evidence" value="ECO:0007669"/>
    <property type="project" value="UniProtKB-UniRule"/>
</dbReference>
<evidence type="ECO:0000256" key="12">
    <source>
        <dbReference type="HAMAP-Rule" id="MF_01849"/>
    </source>
</evidence>
<dbReference type="GO" id="GO:0030488">
    <property type="term" value="P:tRNA methylation"/>
    <property type="evidence" value="ECO:0007669"/>
    <property type="project" value="UniProtKB-UniRule"/>
</dbReference>
<comment type="catalytic activity">
    <reaction evidence="12">
        <text>adenosine(2503) in 23S rRNA + 2 reduced [2Fe-2S]-[ferredoxin] + 2 S-adenosyl-L-methionine = 2-methyladenosine(2503) in 23S rRNA + 5'-deoxyadenosine + L-methionine + 2 oxidized [2Fe-2S]-[ferredoxin] + S-adenosyl-L-homocysteine</text>
        <dbReference type="Rhea" id="RHEA:42916"/>
        <dbReference type="Rhea" id="RHEA-COMP:10000"/>
        <dbReference type="Rhea" id="RHEA-COMP:10001"/>
        <dbReference type="Rhea" id="RHEA-COMP:10152"/>
        <dbReference type="Rhea" id="RHEA-COMP:10282"/>
        <dbReference type="ChEBI" id="CHEBI:17319"/>
        <dbReference type="ChEBI" id="CHEBI:33737"/>
        <dbReference type="ChEBI" id="CHEBI:33738"/>
        <dbReference type="ChEBI" id="CHEBI:57844"/>
        <dbReference type="ChEBI" id="CHEBI:57856"/>
        <dbReference type="ChEBI" id="CHEBI:59789"/>
        <dbReference type="ChEBI" id="CHEBI:74411"/>
        <dbReference type="ChEBI" id="CHEBI:74497"/>
        <dbReference type="EC" id="2.1.1.192"/>
    </reaction>
</comment>
<dbReference type="GO" id="GO:0019843">
    <property type="term" value="F:rRNA binding"/>
    <property type="evidence" value="ECO:0007669"/>
    <property type="project" value="UniProtKB-UniRule"/>
</dbReference>
<dbReference type="Pfam" id="PF21016">
    <property type="entry name" value="RlmN_N"/>
    <property type="match status" value="1"/>
</dbReference>
<evidence type="ECO:0000256" key="10">
    <source>
        <dbReference type="ARBA" id="ARBA00023004"/>
    </source>
</evidence>